<dbReference type="InterPro" id="IPR036116">
    <property type="entry name" value="FN3_sf"/>
</dbReference>
<proteinExistence type="predicted"/>
<evidence type="ECO:0000256" key="2">
    <source>
        <dbReference type="ARBA" id="ARBA00022525"/>
    </source>
</evidence>
<sequence length="450" mass="49817">MRCTVTAVFVFLLAGLKTGMAQELPDDSGISALVRAVSADSLRSYVEKLVSFGTRHTLSNRTDPERGIGAAQHWLLQQFRSFSAEGKGRLKVTLDTWQQPADGKRVNRPIVMANVMAVLPGTDTADHRVFIITAHLDSRRTNVMDSTGDAPGANDDASGVAALLEMARVMGSHPRAATIMWVAVSGEEQGLLGAAHLAEKMKQAHREVAAMINNDMIGQSTAGGTDLQDNTRVRVFSEGIPRAETPAQAALRRATGGENDSPSRELARYIKAAADRYVDNLTVKLIYRSDRFLRGGDHLPFTERGYTAVRITDYYENYTHQHQDVRKANGIIYGDLTRFMDFAYLRKNTGLNLAAVAELAAAPSVPQEVKMDVRELSNKTRLYWKAPAHGRVKGYYVLMRETDQPMWQRRFFTSSETLILPYSKDNYFFAVQAIGEDGSRSLPVFPAIGR</sequence>
<dbReference type="SUPFAM" id="SSF49265">
    <property type="entry name" value="Fibronectin type III"/>
    <property type="match status" value="1"/>
</dbReference>
<dbReference type="CDD" id="cd00063">
    <property type="entry name" value="FN3"/>
    <property type="match status" value="1"/>
</dbReference>
<keyword evidence="3" id="KW-0482">Metalloprotease</keyword>
<dbReference type="EMBL" id="BAABFN010000001">
    <property type="protein sequence ID" value="GAA4304136.1"/>
    <property type="molecule type" value="Genomic_DNA"/>
</dbReference>
<dbReference type="Proteomes" id="UP001501207">
    <property type="component" value="Unassembled WGS sequence"/>
</dbReference>
<comment type="caution">
    <text evidence="6">The sequence shown here is derived from an EMBL/GenBank/DDBJ whole genome shotgun (WGS) entry which is preliminary data.</text>
</comment>
<keyword evidence="7" id="KW-1185">Reference proteome</keyword>
<reference evidence="7" key="1">
    <citation type="journal article" date="2019" name="Int. J. Syst. Evol. Microbiol.">
        <title>The Global Catalogue of Microorganisms (GCM) 10K type strain sequencing project: providing services to taxonomists for standard genome sequencing and annotation.</title>
        <authorList>
            <consortium name="The Broad Institute Genomics Platform"/>
            <consortium name="The Broad Institute Genome Sequencing Center for Infectious Disease"/>
            <person name="Wu L."/>
            <person name="Ma J."/>
        </authorList>
    </citation>
    <scope>NUCLEOTIDE SEQUENCE [LARGE SCALE GENOMIC DNA]</scope>
    <source>
        <strain evidence="7">JCM 17664</strain>
    </source>
</reference>
<keyword evidence="2" id="KW-0964">Secreted</keyword>
<keyword evidence="4" id="KW-0732">Signal</keyword>
<evidence type="ECO:0000256" key="1">
    <source>
        <dbReference type="ARBA" id="ARBA00004613"/>
    </source>
</evidence>
<dbReference type="InterPro" id="IPR013783">
    <property type="entry name" value="Ig-like_fold"/>
</dbReference>
<feature type="chain" id="PRO_5047280024" evidence="4">
    <location>
        <begin position="22"/>
        <end position="450"/>
    </location>
</feature>
<dbReference type="Gene3D" id="2.60.40.10">
    <property type="entry name" value="Immunoglobulins"/>
    <property type="match status" value="1"/>
</dbReference>
<comment type="subcellular location">
    <subcellularLocation>
        <location evidence="1">Secreted</location>
    </subcellularLocation>
</comment>
<evidence type="ECO:0000313" key="6">
    <source>
        <dbReference type="EMBL" id="GAA4304136.1"/>
    </source>
</evidence>
<organism evidence="6 7">
    <name type="scientific">Compostibacter hankyongensis</name>
    <dbReference type="NCBI Taxonomy" id="1007089"/>
    <lineage>
        <taxon>Bacteria</taxon>
        <taxon>Pseudomonadati</taxon>
        <taxon>Bacteroidota</taxon>
        <taxon>Chitinophagia</taxon>
        <taxon>Chitinophagales</taxon>
        <taxon>Chitinophagaceae</taxon>
        <taxon>Compostibacter</taxon>
    </lineage>
</organism>
<feature type="signal peptide" evidence="4">
    <location>
        <begin position="1"/>
        <end position="21"/>
    </location>
</feature>
<keyword evidence="3" id="KW-0645">Protease</keyword>
<evidence type="ECO:0000259" key="5">
    <source>
        <dbReference type="Pfam" id="PF04389"/>
    </source>
</evidence>
<dbReference type="InterPro" id="IPR003961">
    <property type="entry name" value="FN3_dom"/>
</dbReference>
<evidence type="ECO:0000313" key="7">
    <source>
        <dbReference type="Proteomes" id="UP001501207"/>
    </source>
</evidence>
<dbReference type="Gene3D" id="3.40.630.10">
    <property type="entry name" value="Zn peptidases"/>
    <property type="match status" value="1"/>
</dbReference>
<feature type="domain" description="Peptidase M28" evidence="5">
    <location>
        <begin position="114"/>
        <end position="326"/>
    </location>
</feature>
<dbReference type="SUPFAM" id="SSF53187">
    <property type="entry name" value="Zn-dependent exopeptidases"/>
    <property type="match status" value="1"/>
</dbReference>
<dbReference type="InterPro" id="IPR045175">
    <property type="entry name" value="M28_fam"/>
</dbReference>
<dbReference type="RefSeq" id="WP_344975801.1">
    <property type="nucleotide sequence ID" value="NZ_BAABFN010000001.1"/>
</dbReference>
<dbReference type="Pfam" id="PF04389">
    <property type="entry name" value="Peptidase_M28"/>
    <property type="match status" value="1"/>
</dbReference>
<name>A0ABP8FHS8_9BACT</name>
<evidence type="ECO:0000256" key="4">
    <source>
        <dbReference type="SAM" id="SignalP"/>
    </source>
</evidence>
<keyword evidence="3" id="KW-0378">Hydrolase</keyword>
<evidence type="ECO:0000256" key="3">
    <source>
        <dbReference type="ARBA" id="ARBA00023049"/>
    </source>
</evidence>
<dbReference type="PANTHER" id="PTHR12147:SF26">
    <property type="entry name" value="PEPTIDASE M28 DOMAIN-CONTAINING PROTEIN"/>
    <property type="match status" value="1"/>
</dbReference>
<gene>
    <name evidence="6" type="ORF">GCM10023143_08250</name>
</gene>
<protein>
    <submittedName>
        <fullName evidence="6">M20/M25/M40 family metallo-hydrolase</fullName>
    </submittedName>
</protein>
<dbReference type="InterPro" id="IPR007484">
    <property type="entry name" value="Peptidase_M28"/>
</dbReference>
<dbReference type="PANTHER" id="PTHR12147">
    <property type="entry name" value="METALLOPEPTIDASE M28 FAMILY MEMBER"/>
    <property type="match status" value="1"/>
</dbReference>
<accession>A0ABP8FHS8</accession>